<evidence type="ECO:0000256" key="9">
    <source>
        <dbReference type="ARBA" id="ARBA00022840"/>
    </source>
</evidence>
<feature type="domain" description="Polysaccharide chain length determinant N-terminal" evidence="15">
    <location>
        <begin position="25"/>
        <end position="115"/>
    </location>
</feature>
<dbReference type="EMBL" id="QKZQ01000005">
    <property type="protein sequence ID" value="PZX45742.1"/>
    <property type="molecule type" value="Genomic_DNA"/>
</dbReference>
<evidence type="ECO:0000259" key="17">
    <source>
        <dbReference type="Pfam" id="PF13807"/>
    </source>
</evidence>
<keyword evidence="10 14" id="KW-1133">Transmembrane helix</keyword>
<feature type="domain" description="AAA" evidence="16">
    <location>
        <begin position="560"/>
        <end position="685"/>
    </location>
</feature>
<gene>
    <name evidence="18" type="ORF">LY56_01302</name>
</gene>
<protein>
    <submittedName>
        <fullName evidence="18">Tyrosine-protein kinase Etk/Wzc</fullName>
    </submittedName>
</protein>
<keyword evidence="6 14" id="KW-0812">Transmembrane</keyword>
<organism evidence="18 19">
    <name type="scientific">Roseinatronobacter thiooxidans</name>
    <dbReference type="NCBI Taxonomy" id="121821"/>
    <lineage>
        <taxon>Bacteria</taxon>
        <taxon>Pseudomonadati</taxon>
        <taxon>Pseudomonadota</taxon>
        <taxon>Alphaproteobacteria</taxon>
        <taxon>Rhodobacterales</taxon>
        <taxon>Paracoccaceae</taxon>
        <taxon>Roseinatronobacter</taxon>
    </lineage>
</organism>
<evidence type="ECO:0000256" key="14">
    <source>
        <dbReference type="SAM" id="Phobius"/>
    </source>
</evidence>
<dbReference type="Pfam" id="PF13807">
    <property type="entry name" value="GNVR"/>
    <property type="match status" value="1"/>
</dbReference>
<dbReference type="GO" id="GO:0042802">
    <property type="term" value="F:identical protein binding"/>
    <property type="evidence" value="ECO:0007669"/>
    <property type="project" value="UniProtKB-ARBA"/>
</dbReference>
<dbReference type="FunFam" id="3.40.50.300:FF:000527">
    <property type="entry name" value="Tyrosine-protein kinase etk"/>
    <property type="match status" value="1"/>
</dbReference>
<dbReference type="PANTHER" id="PTHR32309:SF32">
    <property type="entry name" value="TYROSINE-PROTEIN KINASE ETK-RELATED"/>
    <property type="match status" value="1"/>
</dbReference>
<evidence type="ECO:0000259" key="16">
    <source>
        <dbReference type="Pfam" id="PF13614"/>
    </source>
</evidence>
<accession>A0A2W7S5G7</accession>
<evidence type="ECO:0000256" key="1">
    <source>
        <dbReference type="ARBA" id="ARBA00004429"/>
    </source>
</evidence>
<dbReference type="InterPro" id="IPR025669">
    <property type="entry name" value="AAA_dom"/>
</dbReference>
<sequence>MRLLRDIKGPAASPTGKPAPRFADDEIDLGHLAFKLWRGKFWVILTTVLSLSAGIFQLANTFPTYQADALVQLEDRSGRMALPSAMQDMVETSSSAVTESEILRSRMVLGQVVAEQNLDWLVTPETAPVIGTLLRRYDLPVPSLERTRAYARRGESITLDYLQVPPHWLGVSLPVTITEAGYQIETPDGNIWNGSAGETLSLPEQEFAINLSQISAPAGREYTIRQIPLRGAIDSLSSRLSVSEAGRQSNILSIRLTGGDRAEIERVLEAITTVYVRQNIARSAAEAETGLQFIRGQLPVAEANLRTAQDALNQFREETSDRALAQDTLDRIEPTAFESQALMGQITRAESDLRVINQRIEENRTRYPEGHLIFRQLGQEKEAVETRLTEFLAQVQNLPETQREIINLTRDVELAQQIFFDLQSRAQEMQVLSASAVGSVRILDSASARSGAVAPNRNRTLALAALMGALAGIGIILILNWLRRGIQDASDLDALELPVFATINYTPHADFKHKRKGKLPILGVETPDDLVMEAFRSLRTSLHFGMLDATSKAIVFTSSAPEAGKSFTSVNLAVVAAQAGQKVALIDGDLRRGQLRRYFDLPRSQPGLAQYLAGNGTLEDVVVATPIENLIFIPSGRYPPNPSELLMRRELDELIHVLDENVDLIIIDAPPVLAVTDPIILGKAAGTTILIARHDVTTSAEVEAVKKTFETSGLRLAGSILNGFDPRKARGGYGYGYSYGYRYSYETRAE</sequence>
<evidence type="ECO:0000256" key="12">
    <source>
        <dbReference type="ARBA" id="ARBA00023137"/>
    </source>
</evidence>
<evidence type="ECO:0000256" key="10">
    <source>
        <dbReference type="ARBA" id="ARBA00022989"/>
    </source>
</evidence>
<keyword evidence="8 18" id="KW-0418">Kinase</keyword>
<dbReference type="CDD" id="cd05387">
    <property type="entry name" value="BY-kinase"/>
    <property type="match status" value="1"/>
</dbReference>
<dbReference type="InterPro" id="IPR050445">
    <property type="entry name" value="Bact_polysacc_biosynth/exp"/>
</dbReference>
<evidence type="ECO:0000259" key="15">
    <source>
        <dbReference type="Pfam" id="PF02706"/>
    </source>
</evidence>
<feature type="domain" description="Tyrosine-protein kinase G-rich" evidence="17">
    <location>
        <begin position="400"/>
        <end position="478"/>
    </location>
</feature>
<evidence type="ECO:0000256" key="4">
    <source>
        <dbReference type="ARBA" id="ARBA00022519"/>
    </source>
</evidence>
<keyword evidence="9" id="KW-0067">ATP-binding</keyword>
<dbReference type="PANTHER" id="PTHR32309">
    <property type="entry name" value="TYROSINE-PROTEIN KINASE"/>
    <property type="match status" value="1"/>
</dbReference>
<evidence type="ECO:0000256" key="13">
    <source>
        <dbReference type="ARBA" id="ARBA00053015"/>
    </source>
</evidence>
<dbReference type="GO" id="GO:0005524">
    <property type="term" value="F:ATP binding"/>
    <property type="evidence" value="ECO:0007669"/>
    <property type="project" value="UniProtKB-KW"/>
</dbReference>
<evidence type="ECO:0000313" key="19">
    <source>
        <dbReference type="Proteomes" id="UP000249364"/>
    </source>
</evidence>
<evidence type="ECO:0000256" key="11">
    <source>
        <dbReference type="ARBA" id="ARBA00023136"/>
    </source>
</evidence>
<comment type="subcellular location">
    <subcellularLocation>
        <location evidence="1">Cell inner membrane</location>
        <topology evidence="1">Multi-pass membrane protein</topology>
    </subcellularLocation>
</comment>
<dbReference type="InterPro" id="IPR027417">
    <property type="entry name" value="P-loop_NTPase"/>
</dbReference>
<keyword evidence="4" id="KW-0997">Cell inner membrane</keyword>
<evidence type="ECO:0000313" key="18">
    <source>
        <dbReference type="EMBL" id="PZX45742.1"/>
    </source>
</evidence>
<reference evidence="18 19" key="1">
    <citation type="submission" date="2018-06" db="EMBL/GenBank/DDBJ databases">
        <title>Genomic Encyclopedia of Archaeal and Bacterial Type Strains, Phase II (KMG-II): from individual species to whole genera.</title>
        <authorList>
            <person name="Goeker M."/>
        </authorList>
    </citation>
    <scope>NUCLEOTIDE SEQUENCE [LARGE SCALE GENOMIC DNA]</scope>
    <source>
        <strain evidence="18 19">DSM 13087</strain>
    </source>
</reference>
<keyword evidence="3" id="KW-1003">Cell membrane</keyword>
<dbReference type="AlphaFoldDB" id="A0A2W7S5G7"/>
<evidence type="ECO:0000256" key="7">
    <source>
        <dbReference type="ARBA" id="ARBA00022741"/>
    </source>
</evidence>
<dbReference type="InterPro" id="IPR005702">
    <property type="entry name" value="Wzc-like_C"/>
</dbReference>
<dbReference type="Pfam" id="PF23607">
    <property type="entry name" value="WZC_N"/>
    <property type="match status" value="1"/>
</dbReference>
<keyword evidence="19" id="KW-1185">Reference proteome</keyword>
<dbReference type="InterPro" id="IPR032807">
    <property type="entry name" value="GNVR"/>
</dbReference>
<evidence type="ECO:0000256" key="6">
    <source>
        <dbReference type="ARBA" id="ARBA00022692"/>
    </source>
</evidence>
<name>A0A2W7S5G7_9RHOB</name>
<keyword evidence="12" id="KW-0829">Tyrosine-protein kinase</keyword>
<comment type="caution">
    <text evidence="18">The sequence shown here is derived from an EMBL/GenBank/DDBJ whole genome shotgun (WGS) entry which is preliminary data.</text>
</comment>
<dbReference type="SUPFAM" id="SSF52540">
    <property type="entry name" value="P-loop containing nucleoside triphosphate hydrolases"/>
    <property type="match status" value="1"/>
</dbReference>
<keyword evidence="11 14" id="KW-0472">Membrane</keyword>
<dbReference type="OrthoDB" id="230260at2"/>
<comment type="catalytic activity">
    <reaction evidence="13">
        <text>L-tyrosyl-[protein] + ATP = O-phospho-L-tyrosyl-[protein] + ADP + H(+)</text>
        <dbReference type="Rhea" id="RHEA:10596"/>
        <dbReference type="Rhea" id="RHEA-COMP:10136"/>
        <dbReference type="Rhea" id="RHEA-COMP:20101"/>
        <dbReference type="ChEBI" id="CHEBI:15378"/>
        <dbReference type="ChEBI" id="CHEBI:30616"/>
        <dbReference type="ChEBI" id="CHEBI:46858"/>
        <dbReference type="ChEBI" id="CHEBI:61978"/>
        <dbReference type="ChEBI" id="CHEBI:456216"/>
    </reaction>
</comment>
<evidence type="ECO:0000256" key="8">
    <source>
        <dbReference type="ARBA" id="ARBA00022777"/>
    </source>
</evidence>
<proteinExistence type="inferred from homology"/>
<feature type="transmembrane region" description="Helical" evidence="14">
    <location>
        <begin position="461"/>
        <end position="482"/>
    </location>
</feature>
<dbReference type="GO" id="GO:0005886">
    <property type="term" value="C:plasma membrane"/>
    <property type="evidence" value="ECO:0007669"/>
    <property type="project" value="UniProtKB-SubCell"/>
</dbReference>
<dbReference type="Proteomes" id="UP000249364">
    <property type="component" value="Unassembled WGS sequence"/>
</dbReference>
<evidence type="ECO:0000256" key="5">
    <source>
        <dbReference type="ARBA" id="ARBA00022679"/>
    </source>
</evidence>
<keyword evidence="7" id="KW-0547">Nucleotide-binding</keyword>
<dbReference type="GO" id="GO:0004713">
    <property type="term" value="F:protein tyrosine kinase activity"/>
    <property type="evidence" value="ECO:0007669"/>
    <property type="project" value="UniProtKB-KW"/>
</dbReference>
<evidence type="ECO:0000256" key="2">
    <source>
        <dbReference type="ARBA" id="ARBA00008883"/>
    </source>
</evidence>
<dbReference type="RefSeq" id="WP_111361184.1">
    <property type="nucleotide sequence ID" value="NZ_QKZQ01000005.1"/>
</dbReference>
<dbReference type="Pfam" id="PF02706">
    <property type="entry name" value="Wzz"/>
    <property type="match status" value="1"/>
</dbReference>
<evidence type="ECO:0000256" key="3">
    <source>
        <dbReference type="ARBA" id="ARBA00022475"/>
    </source>
</evidence>
<keyword evidence="5" id="KW-0808">Transferase</keyword>
<dbReference type="Gene3D" id="3.40.50.300">
    <property type="entry name" value="P-loop containing nucleotide triphosphate hydrolases"/>
    <property type="match status" value="1"/>
</dbReference>
<comment type="similarity">
    <text evidence="2">Belongs to the etk/wzc family.</text>
</comment>
<dbReference type="Pfam" id="PF13614">
    <property type="entry name" value="AAA_31"/>
    <property type="match status" value="1"/>
</dbReference>
<dbReference type="InterPro" id="IPR003856">
    <property type="entry name" value="LPS_length_determ_N"/>
</dbReference>
<dbReference type="NCBIfam" id="TIGR01007">
    <property type="entry name" value="eps_fam"/>
    <property type="match status" value="1"/>
</dbReference>